<dbReference type="Proteomes" id="UP000183257">
    <property type="component" value="Unassembled WGS sequence"/>
</dbReference>
<protein>
    <submittedName>
        <fullName evidence="3">FecR family protein</fullName>
    </submittedName>
</protein>
<dbReference type="RefSeq" id="WP_072302628.1">
    <property type="nucleotide sequence ID" value="NZ_FPIY01000001.1"/>
</dbReference>
<dbReference type="AlphaFoldDB" id="A0A1K1MW79"/>
<evidence type="ECO:0000313" key="3">
    <source>
        <dbReference type="EMBL" id="SFW27426.1"/>
    </source>
</evidence>
<dbReference type="Pfam" id="PF04773">
    <property type="entry name" value="FecR"/>
    <property type="match status" value="1"/>
</dbReference>
<proteinExistence type="predicted"/>
<keyword evidence="1" id="KW-0812">Transmembrane</keyword>
<dbReference type="GO" id="GO:0016989">
    <property type="term" value="F:sigma factor antagonist activity"/>
    <property type="evidence" value="ECO:0007669"/>
    <property type="project" value="TreeGrafter"/>
</dbReference>
<dbReference type="OrthoDB" id="1097132at2"/>
<dbReference type="PANTHER" id="PTHR30273:SF2">
    <property type="entry name" value="PROTEIN FECR"/>
    <property type="match status" value="1"/>
</dbReference>
<name>A0A1K1MW79_9FLAO</name>
<dbReference type="Gene3D" id="2.60.120.1440">
    <property type="match status" value="1"/>
</dbReference>
<dbReference type="EMBL" id="FPIY01000001">
    <property type="protein sequence ID" value="SFW27426.1"/>
    <property type="molecule type" value="Genomic_DNA"/>
</dbReference>
<accession>A0A1K1MW79</accession>
<keyword evidence="1" id="KW-0472">Membrane</keyword>
<dbReference type="InterPro" id="IPR006860">
    <property type="entry name" value="FecR"/>
</dbReference>
<dbReference type="STRING" id="76595.SAMN05660313_00985"/>
<dbReference type="Gene3D" id="3.55.50.30">
    <property type="match status" value="1"/>
</dbReference>
<dbReference type="InterPro" id="IPR012373">
    <property type="entry name" value="Ferrdict_sens_TM"/>
</dbReference>
<dbReference type="PANTHER" id="PTHR30273">
    <property type="entry name" value="PERIPLASMIC SIGNAL SENSOR AND SIGMA FACTOR ACTIVATOR FECR-RELATED"/>
    <property type="match status" value="1"/>
</dbReference>
<feature type="transmembrane region" description="Helical" evidence="1">
    <location>
        <begin position="73"/>
        <end position="94"/>
    </location>
</feature>
<sequence length="308" mass="34437">MQQKKSTVLKKLIAKSAKQKTSAKEEKLLHTFLKKMYNQSVWDTNKMGNATFIKDDIRSKIILKETKSTKTNIYKYAAIAVTILTLGGILLSTYKTNQPSFVTVNTGAAIDSVFLADGSTIYLAPGSSFSYPNTFTNTTREVNLIKGNAFFNIAKNPNKPFIINSGELVTKVLGTSFHIGLQKEQSKVSVVTGKVQVNYKNNQQQLVSGQEALATSNSLRKQKSSVLMTSNWYTKDLNLTEVSLKETLDLLEIKYNVKSAIKNKDVLALKITLFLKQNATLNEIVEQLNYITNLKLLYENEIITLKTN</sequence>
<keyword evidence="1" id="KW-1133">Transmembrane helix</keyword>
<evidence type="ECO:0000259" key="2">
    <source>
        <dbReference type="Pfam" id="PF04773"/>
    </source>
</evidence>
<evidence type="ECO:0000313" key="4">
    <source>
        <dbReference type="Proteomes" id="UP000183257"/>
    </source>
</evidence>
<evidence type="ECO:0000256" key="1">
    <source>
        <dbReference type="SAM" id="Phobius"/>
    </source>
</evidence>
<gene>
    <name evidence="3" type="ORF">SAMN05660313_00985</name>
</gene>
<feature type="domain" description="FecR protein" evidence="2">
    <location>
        <begin position="103"/>
        <end position="196"/>
    </location>
</feature>
<reference evidence="4" key="1">
    <citation type="submission" date="2016-11" db="EMBL/GenBank/DDBJ databases">
        <authorList>
            <person name="Varghese N."/>
            <person name="Submissions S."/>
        </authorList>
    </citation>
    <scope>NUCLEOTIDE SEQUENCE [LARGE SCALE GENOMIC DNA]</scope>
    <source>
        <strain evidence="4">DSM 24786</strain>
    </source>
</reference>
<organism evidence="3 4">
    <name type="scientific">Cellulophaga fucicola</name>
    <dbReference type="NCBI Taxonomy" id="76595"/>
    <lineage>
        <taxon>Bacteria</taxon>
        <taxon>Pseudomonadati</taxon>
        <taxon>Bacteroidota</taxon>
        <taxon>Flavobacteriia</taxon>
        <taxon>Flavobacteriales</taxon>
        <taxon>Flavobacteriaceae</taxon>
        <taxon>Cellulophaga</taxon>
    </lineage>
</organism>
<keyword evidence="4" id="KW-1185">Reference proteome</keyword>